<comment type="catalytic activity">
    <reaction evidence="15">
        <text>[GlcNAc-(1-&gt;4)-Mur2Ac(oyl-L-Ala-gamma-D-Glu-L-Lys-D-Ala-D-Ala)](n)-di-trans,octa-cis-undecaprenyl diphosphate + beta-D-GlcNAc-(1-&gt;4)-Mur2Ac(oyl-L-Ala-gamma-D-Glu-L-Lys-D-Ala-D-Ala)-di-trans,octa-cis-undecaprenyl diphosphate = [GlcNAc-(1-&gt;4)-Mur2Ac(oyl-L-Ala-gamma-D-Glu-L-Lys-D-Ala-D-Ala)](n+1)-di-trans,octa-cis-undecaprenyl diphosphate + di-trans,octa-cis-undecaprenyl diphosphate + H(+)</text>
        <dbReference type="Rhea" id="RHEA:23708"/>
        <dbReference type="Rhea" id="RHEA-COMP:9602"/>
        <dbReference type="Rhea" id="RHEA-COMP:9603"/>
        <dbReference type="ChEBI" id="CHEBI:15378"/>
        <dbReference type="ChEBI" id="CHEBI:58405"/>
        <dbReference type="ChEBI" id="CHEBI:60033"/>
        <dbReference type="ChEBI" id="CHEBI:78435"/>
        <dbReference type="EC" id="2.4.99.28"/>
    </reaction>
</comment>
<evidence type="ECO:0000256" key="2">
    <source>
        <dbReference type="ARBA" id="ARBA00004401"/>
    </source>
</evidence>
<evidence type="ECO:0000256" key="8">
    <source>
        <dbReference type="ARBA" id="ARBA00022679"/>
    </source>
</evidence>
<evidence type="ECO:0000256" key="14">
    <source>
        <dbReference type="ARBA" id="ARBA00044770"/>
    </source>
</evidence>
<proteinExistence type="predicted"/>
<reference evidence="20" key="1">
    <citation type="submission" date="2017-02" db="EMBL/GenBank/DDBJ databases">
        <authorList>
            <person name="Varghese N."/>
            <person name="Submissions S."/>
        </authorList>
    </citation>
    <scope>NUCLEOTIDE SEQUENCE [LARGE SCALE GENOMIC DNA]</scope>
    <source>
        <strain evidence="20">M1</strain>
    </source>
</reference>
<dbReference type="GO" id="GO:0006508">
    <property type="term" value="P:proteolysis"/>
    <property type="evidence" value="ECO:0007669"/>
    <property type="project" value="UniProtKB-KW"/>
</dbReference>
<feature type="compositionally biased region" description="Polar residues" evidence="16">
    <location>
        <begin position="975"/>
        <end position="996"/>
    </location>
</feature>
<organism evidence="19 20">
    <name type="scientific">Maledivibacter halophilus</name>
    <dbReference type="NCBI Taxonomy" id="36842"/>
    <lineage>
        <taxon>Bacteria</taxon>
        <taxon>Bacillati</taxon>
        <taxon>Bacillota</taxon>
        <taxon>Clostridia</taxon>
        <taxon>Peptostreptococcales</taxon>
        <taxon>Caminicellaceae</taxon>
        <taxon>Maledivibacter</taxon>
    </lineage>
</organism>
<evidence type="ECO:0000256" key="11">
    <source>
        <dbReference type="ARBA" id="ARBA00023251"/>
    </source>
</evidence>
<evidence type="ECO:0000259" key="17">
    <source>
        <dbReference type="Pfam" id="PF00905"/>
    </source>
</evidence>
<keyword evidence="12" id="KW-0511">Multifunctional enzyme</keyword>
<evidence type="ECO:0000313" key="19">
    <source>
        <dbReference type="EMBL" id="SKC91513.1"/>
    </source>
</evidence>
<evidence type="ECO:0000256" key="16">
    <source>
        <dbReference type="SAM" id="MobiDB-lite"/>
    </source>
</evidence>
<dbReference type="UniPathway" id="UPA00219"/>
<evidence type="ECO:0000256" key="3">
    <source>
        <dbReference type="ARBA" id="ARBA00012448"/>
    </source>
</evidence>
<dbReference type="InterPro" id="IPR012338">
    <property type="entry name" value="Beta-lactam/transpept-like"/>
</dbReference>
<gene>
    <name evidence="19" type="ORF">SAMN02194393_05331</name>
</gene>
<evidence type="ECO:0000256" key="5">
    <source>
        <dbReference type="ARBA" id="ARBA00022645"/>
    </source>
</evidence>
<feature type="domain" description="Penicillin-binding protein transpeptidase" evidence="17">
    <location>
        <begin position="529"/>
        <end position="808"/>
    </location>
</feature>
<dbReference type="PANTHER" id="PTHR32282">
    <property type="entry name" value="BINDING PROTEIN TRANSPEPTIDASE, PUTATIVE-RELATED"/>
    <property type="match status" value="1"/>
</dbReference>
<keyword evidence="11" id="KW-0046">Antibiotic resistance</keyword>
<evidence type="ECO:0000256" key="7">
    <source>
        <dbReference type="ARBA" id="ARBA00022676"/>
    </source>
</evidence>
<comment type="subcellular location">
    <subcellularLocation>
        <location evidence="2">Cell membrane</location>
        <topology evidence="2">Single-pass type II membrane protein</topology>
    </subcellularLocation>
</comment>
<dbReference type="OrthoDB" id="9766909at2"/>
<evidence type="ECO:0000256" key="9">
    <source>
        <dbReference type="ARBA" id="ARBA00022801"/>
    </source>
</evidence>
<dbReference type="GO" id="GO:0005886">
    <property type="term" value="C:plasma membrane"/>
    <property type="evidence" value="ECO:0007669"/>
    <property type="project" value="UniProtKB-SubCell"/>
</dbReference>
<dbReference type="InterPro" id="IPR036950">
    <property type="entry name" value="PBP_transglycosylase"/>
</dbReference>
<dbReference type="Gene3D" id="3.40.710.10">
    <property type="entry name" value="DD-peptidase/beta-lactamase superfamily"/>
    <property type="match status" value="2"/>
</dbReference>
<sequence length="1008" mass="112245">MSESNNRRSNKSKKSEKKAKKKNRIVLFFQVAFLIAIVLGFVGLGVTAGIVKAALKDVQPVDPSRIPSRLDENSVIYDSNGNILEKIQSDGLRTVVKYEDIDEDLKNAFLATEDRTFFDHKGFNFKRLVGAAIEGLKTRSMPKGTSTITQQLARNIYLAEIKSEKTLTRKIKEAYYAIQIENALLKEQIFEAYLNTIYLGSGAKGVQAAAQTYFSKDAKDLDLVESALIAGITSSPLKNAPITTIRKDKVTEEHYILDDSSEMYTIVFNNSCIDRYKAVLSFMKTEGYITEAQYEEAKNVDLKTKLKPGKLKNTDISSFFTDMVKDEVIDSLMAEMDITREEATNMLYTQGLNIYSTLDLDMQTKLENIYVNNKNFPLLSLRKDGAGNVKGTTGSIILYKKENIITNDNNLKLFKNEFKYNDNGDLVLLKNRKLDFIPIKEDEKLISIQIKLSDTYAVNDAKEMFIYKGGSVKIPSQFKSFDNQKNLVINSEFLNSNPEFFKKDGEGNLLVSNENYSISSKGTVQPQSSTVIIDYRTGAVKALIGGRNITGQKQYNRALSPRQPGSTIKPIAIYTPALDNGWTAASIIDDIPHYDAKGRRWPKNWYNHQEYPYRGLMTLRYAVQWSTNVPSVIVSERIGVSTSIEYLKKMGITSLVESGPRTDTNSAAMALGGMTRGISPLELTAAFGSLANNGVHIKPYSFTKITDRNGNIIIDNKQQKNLVVNPQVAFLITDIMRSGVEEQGVATRARLKQNIPVAGKTGTTSDKIDAWFVGYTPYYVAGVWIGNDLQTPLPNGSILGAQLWKKIMDEIHEGLPNKNFERPDGIITKMIDTKSGKLATDLSKEAGDVRNEYFIKGTEPTEYDDVHVKAVVCSESGKLATSYCPDESIGSQIFIRRPVPYNPEEHGGIVPRDYGEPPTEYCDIHTSNYNNNNIPSIDDLPLGTIVLPNGTKILPDGSKLLIDGTIVYPDGTIRKPSNNKPTENTGENDTNNSNIVETDENDVIDSNE</sequence>
<dbReference type="SUPFAM" id="SSF56601">
    <property type="entry name" value="beta-lactamase/transpeptidase-like"/>
    <property type="match status" value="1"/>
</dbReference>
<keyword evidence="5" id="KW-0121">Carboxypeptidase</keyword>
<dbReference type="InterPro" id="IPR001264">
    <property type="entry name" value="Glyco_trans_51"/>
</dbReference>
<dbReference type="PANTHER" id="PTHR32282:SF33">
    <property type="entry name" value="PEPTIDOGLYCAN GLYCOSYLTRANSFERASE"/>
    <property type="match status" value="1"/>
</dbReference>
<dbReference type="GO" id="GO:0046677">
    <property type="term" value="P:response to antibiotic"/>
    <property type="evidence" value="ECO:0007669"/>
    <property type="project" value="UniProtKB-KW"/>
</dbReference>
<evidence type="ECO:0000256" key="1">
    <source>
        <dbReference type="ARBA" id="ARBA00002624"/>
    </source>
</evidence>
<keyword evidence="9" id="KW-0378">Hydrolase</keyword>
<keyword evidence="20" id="KW-1185">Reference proteome</keyword>
<dbReference type="InterPro" id="IPR050396">
    <property type="entry name" value="Glycosyltr_51/Transpeptidase"/>
</dbReference>
<protein>
    <recommendedName>
        <fullName evidence="4">Penicillin-binding protein 1A</fullName>
        <ecNumber evidence="14">2.4.99.28</ecNumber>
        <ecNumber evidence="3">3.4.16.4</ecNumber>
    </recommendedName>
</protein>
<dbReference type="Gene3D" id="1.10.3810.10">
    <property type="entry name" value="Biosynthetic peptidoglycan transglycosylase-like"/>
    <property type="match status" value="1"/>
</dbReference>
<dbReference type="InterPro" id="IPR001460">
    <property type="entry name" value="PCN-bd_Tpept"/>
</dbReference>
<dbReference type="Pfam" id="PF00912">
    <property type="entry name" value="Transgly"/>
    <property type="match status" value="1"/>
</dbReference>
<keyword evidence="8" id="KW-0808">Transferase</keyword>
<dbReference type="EC" id="3.4.16.4" evidence="3"/>
<dbReference type="GO" id="GO:0009002">
    <property type="term" value="F:serine-type D-Ala-D-Ala carboxypeptidase activity"/>
    <property type="evidence" value="ECO:0007669"/>
    <property type="project" value="UniProtKB-EC"/>
</dbReference>
<comment type="catalytic activity">
    <reaction evidence="13">
        <text>Preferential cleavage: (Ac)2-L-Lys-D-Ala-|-D-Ala. Also transpeptidation of peptidyl-alanyl moieties that are N-acyl substituents of D-alanine.</text>
        <dbReference type="EC" id="3.4.16.4"/>
    </reaction>
</comment>
<evidence type="ECO:0000256" key="13">
    <source>
        <dbReference type="ARBA" id="ARBA00034000"/>
    </source>
</evidence>
<evidence type="ECO:0000259" key="18">
    <source>
        <dbReference type="Pfam" id="PF00912"/>
    </source>
</evidence>
<name>A0A1T5MU06_9FIRM</name>
<dbReference type="GO" id="GO:0008658">
    <property type="term" value="F:penicillin binding"/>
    <property type="evidence" value="ECO:0007669"/>
    <property type="project" value="InterPro"/>
</dbReference>
<dbReference type="InterPro" id="IPR023346">
    <property type="entry name" value="Lysozyme-like_dom_sf"/>
</dbReference>
<evidence type="ECO:0000256" key="10">
    <source>
        <dbReference type="ARBA" id="ARBA00022968"/>
    </source>
</evidence>
<dbReference type="EC" id="2.4.99.28" evidence="14"/>
<keyword evidence="7" id="KW-0328">Glycosyltransferase</keyword>
<dbReference type="EMBL" id="FUZT01000025">
    <property type="protein sequence ID" value="SKC91513.1"/>
    <property type="molecule type" value="Genomic_DNA"/>
</dbReference>
<evidence type="ECO:0000256" key="12">
    <source>
        <dbReference type="ARBA" id="ARBA00023268"/>
    </source>
</evidence>
<dbReference type="SUPFAM" id="SSF53955">
    <property type="entry name" value="Lysozyme-like"/>
    <property type="match status" value="1"/>
</dbReference>
<keyword evidence="6" id="KW-0645">Protease</keyword>
<dbReference type="STRING" id="36842.SAMN02194393_05331"/>
<evidence type="ECO:0000256" key="15">
    <source>
        <dbReference type="ARBA" id="ARBA00049902"/>
    </source>
</evidence>
<dbReference type="Proteomes" id="UP000190285">
    <property type="component" value="Unassembled WGS sequence"/>
</dbReference>
<dbReference type="GO" id="GO:0009252">
    <property type="term" value="P:peptidoglycan biosynthetic process"/>
    <property type="evidence" value="ECO:0007669"/>
    <property type="project" value="UniProtKB-UniPathway"/>
</dbReference>
<feature type="domain" description="Glycosyl transferase family 51" evidence="18">
    <location>
        <begin position="81"/>
        <end position="255"/>
    </location>
</feature>
<keyword evidence="10" id="KW-0812">Transmembrane</keyword>
<dbReference type="AlphaFoldDB" id="A0A1T5MU06"/>
<accession>A0A1T5MU06</accession>
<dbReference type="Pfam" id="PF00905">
    <property type="entry name" value="Transpeptidase"/>
    <property type="match status" value="1"/>
</dbReference>
<dbReference type="RefSeq" id="WP_079495899.1">
    <property type="nucleotide sequence ID" value="NZ_FUZT01000025.1"/>
</dbReference>
<comment type="function">
    <text evidence="1">Cell wall formation. Synthesis of cross-linked peptidoglycan from the lipid intermediates. The enzyme has a penicillin-insensitive transglycosylase N-terminal domain (formation of linear glycan strands) and a penicillin-sensitive transpeptidase C-terminal domain (cross-linking of the peptide subunits).</text>
</comment>
<feature type="region of interest" description="Disordered" evidence="16">
    <location>
        <begin position="970"/>
        <end position="1008"/>
    </location>
</feature>
<evidence type="ECO:0000256" key="6">
    <source>
        <dbReference type="ARBA" id="ARBA00022670"/>
    </source>
</evidence>
<evidence type="ECO:0000313" key="20">
    <source>
        <dbReference type="Proteomes" id="UP000190285"/>
    </source>
</evidence>
<feature type="compositionally biased region" description="Acidic residues" evidence="16">
    <location>
        <begin position="997"/>
        <end position="1008"/>
    </location>
</feature>
<keyword evidence="10" id="KW-0735">Signal-anchor</keyword>
<dbReference type="GO" id="GO:0008955">
    <property type="term" value="F:peptidoglycan glycosyltransferase activity"/>
    <property type="evidence" value="ECO:0007669"/>
    <property type="project" value="UniProtKB-EC"/>
</dbReference>
<evidence type="ECO:0000256" key="4">
    <source>
        <dbReference type="ARBA" id="ARBA00018638"/>
    </source>
</evidence>